<reference evidence="1 2" key="1">
    <citation type="submission" date="2014-04" db="EMBL/GenBank/DDBJ databases">
        <authorList>
            <consortium name="DOE Joint Genome Institute"/>
            <person name="Kuo A."/>
            <person name="Tarkka M."/>
            <person name="Buscot F."/>
            <person name="Kohler A."/>
            <person name="Nagy L.G."/>
            <person name="Floudas D."/>
            <person name="Copeland A."/>
            <person name="Barry K.W."/>
            <person name="Cichocki N."/>
            <person name="Veneault-Fourrey C."/>
            <person name="LaButti K."/>
            <person name="Lindquist E.A."/>
            <person name="Lipzen A."/>
            <person name="Lundell T."/>
            <person name="Morin E."/>
            <person name="Murat C."/>
            <person name="Sun H."/>
            <person name="Tunlid A."/>
            <person name="Henrissat B."/>
            <person name="Grigoriev I.V."/>
            <person name="Hibbett D.S."/>
            <person name="Martin F."/>
            <person name="Nordberg H.P."/>
            <person name="Cantor M.N."/>
            <person name="Hua S.X."/>
        </authorList>
    </citation>
    <scope>NUCLEOTIDE SEQUENCE [LARGE SCALE GENOMIC DNA]</scope>
    <source>
        <strain evidence="1 2">F 1598</strain>
    </source>
</reference>
<dbReference type="AlphaFoldDB" id="A0A0C3AIV8"/>
<accession>A0A0C3AIV8</accession>
<sequence>MCDVRDGTRCRNLSKSKLGQKVAVYDSEPYLQKTAREKSGSKLAGRQGPVVLSDRVSSCLTIFVIGLFGFIHR</sequence>
<reference evidence="2" key="2">
    <citation type="submission" date="2015-01" db="EMBL/GenBank/DDBJ databases">
        <title>Evolutionary Origins and Diversification of the Mycorrhizal Mutualists.</title>
        <authorList>
            <consortium name="DOE Joint Genome Institute"/>
            <consortium name="Mycorrhizal Genomics Consortium"/>
            <person name="Kohler A."/>
            <person name="Kuo A."/>
            <person name="Nagy L.G."/>
            <person name="Floudas D."/>
            <person name="Copeland A."/>
            <person name="Barry K.W."/>
            <person name="Cichocki N."/>
            <person name="Veneault-Fourrey C."/>
            <person name="LaButti K."/>
            <person name="Lindquist E.A."/>
            <person name="Lipzen A."/>
            <person name="Lundell T."/>
            <person name="Morin E."/>
            <person name="Murat C."/>
            <person name="Riley R."/>
            <person name="Ohm R."/>
            <person name="Sun H."/>
            <person name="Tunlid A."/>
            <person name="Henrissat B."/>
            <person name="Grigoriev I.V."/>
            <person name="Hibbett D.S."/>
            <person name="Martin F."/>
        </authorList>
    </citation>
    <scope>NUCLEOTIDE SEQUENCE [LARGE SCALE GENOMIC DNA]</scope>
    <source>
        <strain evidence="2">F 1598</strain>
    </source>
</reference>
<proteinExistence type="predicted"/>
<organism evidence="1 2">
    <name type="scientific">Piloderma croceum (strain F 1598)</name>
    <dbReference type="NCBI Taxonomy" id="765440"/>
    <lineage>
        <taxon>Eukaryota</taxon>
        <taxon>Fungi</taxon>
        <taxon>Dikarya</taxon>
        <taxon>Basidiomycota</taxon>
        <taxon>Agaricomycotina</taxon>
        <taxon>Agaricomycetes</taxon>
        <taxon>Agaricomycetidae</taxon>
        <taxon>Atheliales</taxon>
        <taxon>Atheliaceae</taxon>
        <taxon>Piloderma</taxon>
    </lineage>
</organism>
<name>A0A0C3AIV8_PILCF</name>
<evidence type="ECO:0000313" key="2">
    <source>
        <dbReference type="Proteomes" id="UP000054166"/>
    </source>
</evidence>
<keyword evidence="2" id="KW-1185">Reference proteome</keyword>
<evidence type="ECO:0000313" key="1">
    <source>
        <dbReference type="EMBL" id="KIM73773.1"/>
    </source>
</evidence>
<dbReference type="HOGENOM" id="CLU_2705740_0_0_1"/>
<gene>
    <name evidence="1" type="ORF">PILCRDRAFT_720493</name>
</gene>
<dbReference type="Proteomes" id="UP000054166">
    <property type="component" value="Unassembled WGS sequence"/>
</dbReference>
<dbReference type="EMBL" id="KN833074">
    <property type="protein sequence ID" value="KIM73773.1"/>
    <property type="molecule type" value="Genomic_DNA"/>
</dbReference>
<dbReference type="InParanoid" id="A0A0C3AIV8"/>
<protein>
    <submittedName>
        <fullName evidence="1">Uncharacterized protein</fullName>
    </submittedName>
</protein>